<dbReference type="Proteomes" id="UP000327085">
    <property type="component" value="Chromosome 7"/>
</dbReference>
<organism evidence="1 2">
    <name type="scientific">Prunus dulcis</name>
    <name type="common">Almond</name>
    <name type="synonym">Amygdalus dulcis</name>
    <dbReference type="NCBI Taxonomy" id="3755"/>
    <lineage>
        <taxon>Eukaryota</taxon>
        <taxon>Viridiplantae</taxon>
        <taxon>Streptophyta</taxon>
        <taxon>Embryophyta</taxon>
        <taxon>Tracheophyta</taxon>
        <taxon>Spermatophyta</taxon>
        <taxon>Magnoliopsida</taxon>
        <taxon>eudicotyledons</taxon>
        <taxon>Gunneridae</taxon>
        <taxon>Pentapetalae</taxon>
        <taxon>rosids</taxon>
        <taxon>fabids</taxon>
        <taxon>Rosales</taxon>
        <taxon>Rosaceae</taxon>
        <taxon>Amygdaloideae</taxon>
        <taxon>Amygdaleae</taxon>
        <taxon>Prunus</taxon>
    </lineage>
</organism>
<reference evidence="2" key="1">
    <citation type="journal article" date="2020" name="Plant J.">
        <title>Transposons played a major role in the diversification between the closely related almond and peach genomes: results from the almond genome sequence.</title>
        <authorList>
            <person name="Alioto T."/>
            <person name="Alexiou K.G."/>
            <person name="Bardil A."/>
            <person name="Barteri F."/>
            <person name="Castanera R."/>
            <person name="Cruz F."/>
            <person name="Dhingra A."/>
            <person name="Duval H."/>
            <person name="Fernandez I Marti A."/>
            <person name="Frias L."/>
            <person name="Galan B."/>
            <person name="Garcia J.L."/>
            <person name="Howad W."/>
            <person name="Gomez-Garrido J."/>
            <person name="Gut M."/>
            <person name="Julca I."/>
            <person name="Morata J."/>
            <person name="Puigdomenech P."/>
            <person name="Ribeca P."/>
            <person name="Rubio Cabetas M.J."/>
            <person name="Vlasova A."/>
            <person name="Wirthensohn M."/>
            <person name="Garcia-Mas J."/>
            <person name="Gabaldon T."/>
            <person name="Casacuberta J.M."/>
            <person name="Arus P."/>
        </authorList>
    </citation>
    <scope>NUCLEOTIDE SEQUENCE [LARGE SCALE GENOMIC DNA]</scope>
    <source>
        <strain evidence="2">cv. Texas</strain>
    </source>
</reference>
<dbReference type="EMBL" id="CABIKO010000230">
    <property type="protein sequence ID" value="VVA31895.1"/>
    <property type="molecule type" value="Genomic_DNA"/>
</dbReference>
<dbReference type="Gramene" id="VVA31895">
    <property type="protein sequence ID" value="VVA31895"/>
    <property type="gene ID" value="Prudul26B029664"/>
</dbReference>
<evidence type="ECO:0000313" key="2">
    <source>
        <dbReference type="Proteomes" id="UP000327085"/>
    </source>
</evidence>
<proteinExistence type="predicted"/>
<dbReference type="InParanoid" id="A0A5E4FWH9"/>
<dbReference type="AlphaFoldDB" id="A0A5E4FWH9"/>
<name>A0A5E4FWH9_PRUDU</name>
<gene>
    <name evidence="1" type="ORF">ALMOND_2B029664</name>
</gene>
<evidence type="ECO:0000313" key="1">
    <source>
        <dbReference type="EMBL" id="VVA31895.1"/>
    </source>
</evidence>
<sequence>MVGHMYTKYKYTQTYEGHSGRGNYKAKWAATRVLMRRQRLRLLKFAVGKSPNSRQPNIPLTQALQGKQLLLLYLGRIGLNIAKHVKVLAKAYWARGGDDSH</sequence>
<accession>A0A5E4FWH9</accession>
<protein>
    <submittedName>
        <fullName evidence="1">Uncharacterized protein</fullName>
    </submittedName>
</protein>